<dbReference type="SUPFAM" id="SSF50494">
    <property type="entry name" value="Trypsin-like serine proteases"/>
    <property type="match status" value="1"/>
</dbReference>
<dbReference type="AlphaFoldDB" id="A0A6J7H9K7"/>
<dbReference type="EMBL" id="CAEZYU010000122">
    <property type="protein sequence ID" value="CAB4757374.1"/>
    <property type="molecule type" value="Genomic_DNA"/>
</dbReference>
<gene>
    <name evidence="1" type="ORF">UFOPK2766_02003</name>
    <name evidence="2" type="ORF">UFOPK3519_01708</name>
</gene>
<dbReference type="Pfam" id="PF13365">
    <property type="entry name" value="Trypsin_2"/>
    <property type="match status" value="1"/>
</dbReference>
<proteinExistence type="predicted"/>
<protein>
    <submittedName>
        <fullName evidence="2">Unannotated protein</fullName>
    </submittedName>
</protein>
<evidence type="ECO:0000313" key="2">
    <source>
        <dbReference type="EMBL" id="CAB4916294.1"/>
    </source>
</evidence>
<name>A0A6J7H9K7_9ZZZZ</name>
<dbReference type="GO" id="GO:0006508">
    <property type="term" value="P:proteolysis"/>
    <property type="evidence" value="ECO:0007669"/>
    <property type="project" value="InterPro"/>
</dbReference>
<accession>A0A6J7H9K7</accession>
<evidence type="ECO:0000313" key="1">
    <source>
        <dbReference type="EMBL" id="CAB4757374.1"/>
    </source>
</evidence>
<dbReference type="PRINTS" id="PR00834">
    <property type="entry name" value="PROTEASES2C"/>
</dbReference>
<reference evidence="2" key="1">
    <citation type="submission" date="2020-05" db="EMBL/GenBank/DDBJ databases">
        <authorList>
            <person name="Chiriac C."/>
            <person name="Salcher M."/>
            <person name="Ghai R."/>
            <person name="Kavagutti S V."/>
        </authorList>
    </citation>
    <scope>NUCLEOTIDE SEQUENCE</scope>
</reference>
<organism evidence="2">
    <name type="scientific">freshwater metagenome</name>
    <dbReference type="NCBI Taxonomy" id="449393"/>
    <lineage>
        <taxon>unclassified sequences</taxon>
        <taxon>metagenomes</taxon>
        <taxon>ecological metagenomes</taxon>
    </lineage>
</organism>
<dbReference type="InterPro" id="IPR001940">
    <property type="entry name" value="Peptidase_S1C"/>
</dbReference>
<dbReference type="Gene3D" id="2.40.10.120">
    <property type="match status" value="1"/>
</dbReference>
<sequence>MEAARTLDVLTWDGIDATATSAQTSDSVDVGVLGGEWGLVQGLQSLPVRTERVAPGDRVAIVGYPEGQELAISTGVAVGYELDTEIGTVELLKATTVVKPGNSGGPALDDQGRVIGMVFAELIAADEALIIPWDVIAALTPADFETDLGCS</sequence>
<dbReference type="InterPro" id="IPR009003">
    <property type="entry name" value="Peptidase_S1_PA"/>
</dbReference>
<dbReference type="EMBL" id="CAFBMG010000187">
    <property type="protein sequence ID" value="CAB4916294.1"/>
    <property type="molecule type" value="Genomic_DNA"/>
</dbReference>
<dbReference type="GO" id="GO:0004252">
    <property type="term" value="F:serine-type endopeptidase activity"/>
    <property type="evidence" value="ECO:0007669"/>
    <property type="project" value="InterPro"/>
</dbReference>